<organism evidence="1 2">
    <name type="scientific">Durusdinium trenchii</name>
    <dbReference type="NCBI Taxonomy" id="1381693"/>
    <lineage>
        <taxon>Eukaryota</taxon>
        <taxon>Sar</taxon>
        <taxon>Alveolata</taxon>
        <taxon>Dinophyceae</taxon>
        <taxon>Suessiales</taxon>
        <taxon>Symbiodiniaceae</taxon>
        <taxon>Durusdinium</taxon>
    </lineage>
</organism>
<proteinExistence type="predicted"/>
<evidence type="ECO:0000313" key="2">
    <source>
        <dbReference type="Proteomes" id="UP001642464"/>
    </source>
</evidence>
<dbReference type="EMBL" id="CAXAMM010000980">
    <property type="protein sequence ID" value="CAK8989812.1"/>
    <property type="molecule type" value="Genomic_DNA"/>
</dbReference>
<gene>
    <name evidence="1" type="ORF">SCF082_LOCUS1976</name>
</gene>
<keyword evidence="2" id="KW-1185">Reference proteome</keyword>
<accession>A0ABP0HIM6</accession>
<name>A0ABP0HIM6_9DINO</name>
<comment type="caution">
    <text evidence="1">The sequence shown here is derived from an EMBL/GenBank/DDBJ whole genome shotgun (WGS) entry which is preliminary data.</text>
</comment>
<dbReference type="Proteomes" id="UP001642464">
    <property type="component" value="Unassembled WGS sequence"/>
</dbReference>
<reference evidence="1 2" key="1">
    <citation type="submission" date="2024-02" db="EMBL/GenBank/DDBJ databases">
        <authorList>
            <person name="Chen Y."/>
            <person name="Shah S."/>
            <person name="Dougan E. K."/>
            <person name="Thang M."/>
            <person name="Chan C."/>
        </authorList>
    </citation>
    <scope>NUCLEOTIDE SEQUENCE [LARGE SCALE GENOMIC DNA]</scope>
</reference>
<protein>
    <submittedName>
        <fullName evidence="1">Uncharacterized protein</fullName>
    </submittedName>
</protein>
<sequence>MALLGFGSVFCYGLSTSKREMKWLFFTVHKLPHWAFPAVDGVVGALFLADWLHSAVSPAAEVPPQEDAAVADAEAELAQPEAERTVVVVEADRGMSLWRHVAYFLSSVPGIVNLLLCVPGGCLWPPGG</sequence>
<evidence type="ECO:0000313" key="1">
    <source>
        <dbReference type="EMBL" id="CAK8989812.1"/>
    </source>
</evidence>